<comment type="caution">
    <text evidence="2">The sequence shown here is derived from an EMBL/GenBank/DDBJ whole genome shotgun (WGS) entry which is preliminary data.</text>
</comment>
<gene>
    <name evidence="2" type="ORF">GWO68_14245</name>
</gene>
<dbReference type="PANTHER" id="PTHR22916">
    <property type="entry name" value="GLYCOSYLTRANSFERASE"/>
    <property type="match status" value="1"/>
</dbReference>
<evidence type="ECO:0000313" key="2">
    <source>
        <dbReference type="EMBL" id="NDK57083.1"/>
    </source>
</evidence>
<accession>A0A6B2H3Y9</accession>
<sequence length="316" mass="36965">MLQPLVTIICLCYNHERFLKEALDSVLAQTYSNLEIIIVDDSSTDNSPEIVKEYCQKYPQLTYINTGQNVGNTKAFNMGWRASKGKFVIDFATDDVLLPDRIERQVAAFTKLDKTYGVVYSDAEYINDNSEHLYYHSAKYKSAPDGDVFTEVLGRYFICPPTMMMRRSVLEELGGYDENLAYEDFDFWVRSARNWKYSYQPIVTTKRRLHPKSLSRQYYTSEGRMLQSTIKVCEKAANLVKTETEKAALIKRLKYAIRHAYFTSHFVETTQFLELLRQLQEQPGFMYEVIKLLNNNKINFKILRQFYISLRYGKQA</sequence>
<dbReference type="Gene3D" id="3.90.550.10">
    <property type="entry name" value="Spore Coat Polysaccharide Biosynthesis Protein SpsA, Chain A"/>
    <property type="match status" value="1"/>
</dbReference>
<dbReference type="AlphaFoldDB" id="A0A6B2H3Y9"/>
<evidence type="ECO:0000313" key="3">
    <source>
        <dbReference type="Proteomes" id="UP000478546"/>
    </source>
</evidence>
<dbReference type="InterPro" id="IPR001173">
    <property type="entry name" value="Glyco_trans_2-like"/>
</dbReference>
<name>A0A6B2H3Y9_9BACT</name>
<dbReference type="Proteomes" id="UP000478546">
    <property type="component" value="Unassembled WGS sequence"/>
</dbReference>
<dbReference type="InterPro" id="IPR029044">
    <property type="entry name" value="Nucleotide-diphossugar_trans"/>
</dbReference>
<reference evidence="2 3" key="1">
    <citation type="submission" date="2020-01" db="EMBL/GenBank/DDBJ databases">
        <authorList>
            <person name="Kim M.K."/>
        </authorList>
    </citation>
    <scope>NUCLEOTIDE SEQUENCE [LARGE SCALE GENOMIC DNA]</scope>
    <source>
        <strain evidence="2 3">BT213</strain>
    </source>
</reference>
<dbReference type="SUPFAM" id="SSF53448">
    <property type="entry name" value="Nucleotide-diphospho-sugar transferases"/>
    <property type="match status" value="1"/>
</dbReference>
<protein>
    <submittedName>
        <fullName evidence="2">Glycosyltransferase</fullName>
    </submittedName>
</protein>
<dbReference type="EMBL" id="JAAEAA010000019">
    <property type="protein sequence ID" value="NDK57083.1"/>
    <property type="molecule type" value="Genomic_DNA"/>
</dbReference>
<feature type="domain" description="Glycosyltransferase 2-like" evidence="1">
    <location>
        <begin position="7"/>
        <end position="174"/>
    </location>
</feature>
<organism evidence="2 3">
    <name type="scientific">Pontibacter fetidus</name>
    <dbReference type="NCBI Taxonomy" id="2700082"/>
    <lineage>
        <taxon>Bacteria</taxon>
        <taxon>Pseudomonadati</taxon>
        <taxon>Bacteroidota</taxon>
        <taxon>Cytophagia</taxon>
        <taxon>Cytophagales</taxon>
        <taxon>Hymenobacteraceae</taxon>
        <taxon>Pontibacter</taxon>
    </lineage>
</organism>
<evidence type="ECO:0000259" key="1">
    <source>
        <dbReference type="Pfam" id="PF00535"/>
    </source>
</evidence>
<dbReference type="RefSeq" id="WP_162347142.1">
    <property type="nucleotide sequence ID" value="NZ_JAAEAA010000019.1"/>
</dbReference>
<proteinExistence type="predicted"/>
<dbReference type="Pfam" id="PF00535">
    <property type="entry name" value="Glycos_transf_2"/>
    <property type="match status" value="1"/>
</dbReference>
<keyword evidence="3" id="KW-1185">Reference proteome</keyword>
<keyword evidence="2" id="KW-0808">Transferase</keyword>
<dbReference type="GO" id="GO:0016758">
    <property type="term" value="F:hexosyltransferase activity"/>
    <property type="evidence" value="ECO:0007669"/>
    <property type="project" value="UniProtKB-ARBA"/>
</dbReference>